<reference evidence="2 3" key="1">
    <citation type="submission" date="2021-03" db="EMBL/GenBank/DDBJ databases">
        <title>Antimicrobial resistance genes in bacteria isolated from Japanese honey, and their potential for conferring macrolide and lincosamide resistance in the American foulbrood pathogen Paenibacillus larvae.</title>
        <authorList>
            <person name="Okamoto M."/>
            <person name="Kumagai M."/>
            <person name="Kanamori H."/>
            <person name="Takamatsu D."/>
        </authorList>
    </citation>
    <scope>NUCLEOTIDE SEQUENCE [LARGE SCALE GENOMIC DNA]</scope>
    <source>
        <strain evidence="2 3">J6TS1</strain>
    </source>
</reference>
<keyword evidence="3" id="KW-1185">Reference proteome</keyword>
<dbReference type="InterPro" id="IPR024962">
    <property type="entry name" value="YukD-like"/>
</dbReference>
<evidence type="ECO:0000256" key="1">
    <source>
        <dbReference type="ARBA" id="ARBA00011007"/>
    </source>
</evidence>
<dbReference type="Proteomes" id="UP000680670">
    <property type="component" value="Unassembled WGS sequence"/>
</dbReference>
<dbReference type="Gene3D" id="3.10.20.90">
    <property type="entry name" value="Phosphatidylinositol 3-kinase Catalytic Subunit, Chain A, domain 1"/>
    <property type="match status" value="1"/>
</dbReference>
<dbReference type="EMBL" id="BORJ01000018">
    <property type="protein sequence ID" value="GIN98946.1"/>
    <property type="molecule type" value="Genomic_DNA"/>
</dbReference>
<organism evidence="2 3">
    <name type="scientific">Siminovitchia terrae</name>
    <name type="common">Bacillus terrae</name>
    <dbReference type="NCBI Taxonomy" id="1914933"/>
    <lineage>
        <taxon>Bacteria</taxon>
        <taxon>Bacillati</taxon>
        <taxon>Bacillota</taxon>
        <taxon>Bacilli</taxon>
        <taxon>Bacillales</taxon>
        <taxon>Bacillaceae</taxon>
        <taxon>Siminovitchia</taxon>
    </lineage>
</organism>
<dbReference type="Pfam" id="PF08817">
    <property type="entry name" value="YukD"/>
    <property type="match status" value="1"/>
</dbReference>
<comment type="caution">
    <text evidence="2">The sequence shown here is derived from an EMBL/GenBank/DDBJ whole genome shotgun (WGS) entry which is preliminary data.</text>
</comment>
<dbReference type="SUPFAM" id="SSF54236">
    <property type="entry name" value="Ubiquitin-like"/>
    <property type="match status" value="1"/>
</dbReference>
<dbReference type="InterPro" id="IPR029071">
    <property type="entry name" value="Ubiquitin-like_domsf"/>
</dbReference>
<proteinExistence type="inferred from homology"/>
<dbReference type="InterPro" id="IPR014921">
    <property type="entry name" value="EsaB"/>
</dbReference>
<gene>
    <name evidence="2" type="primary">yukD</name>
    <name evidence="2" type="ORF">J6TS1_48160</name>
</gene>
<sequence>MLLWIVIAFSLGRGVFVYIKVTVDLRNYLEKEIDLRLSDQYTVRKFIDIVWEIEKLNQQRREGDYIRIENKARILGGDQILADHGVTNGDRLVIL</sequence>
<protein>
    <submittedName>
        <fullName evidence="2">ESX secretion system protein YukD</fullName>
    </submittedName>
</protein>
<accession>A0ABQ4L466</accession>
<evidence type="ECO:0000313" key="2">
    <source>
        <dbReference type="EMBL" id="GIN98946.1"/>
    </source>
</evidence>
<name>A0ABQ4L466_SIMTE</name>
<evidence type="ECO:0000313" key="3">
    <source>
        <dbReference type="Proteomes" id="UP000680670"/>
    </source>
</evidence>
<dbReference type="PIRSF" id="PIRSF037793">
    <property type="entry name" value="DUF_ubiquitin-like_YukD"/>
    <property type="match status" value="1"/>
</dbReference>
<comment type="similarity">
    <text evidence="1">Belongs to the EsaB family.</text>
</comment>